<keyword evidence="3" id="KW-1003">Cell membrane</keyword>
<feature type="domain" description="ABC transmembrane type-1" evidence="10">
    <location>
        <begin position="82"/>
        <end position="269"/>
    </location>
</feature>
<feature type="transmembrane region" description="Helical" evidence="8">
    <location>
        <begin position="210"/>
        <end position="233"/>
    </location>
</feature>
<keyword evidence="4" id="KW-0997">Cell inner membrane</keyword>
<dbReference type="InterPro" id="IPR000515">
    <property type="entry name" value="MetI-like"/>
</dbReference>
<feature type="region of interest" description="Disordered" evidence="9">
    <location>
        <begin position="278"/>
        <end position="301"/>
    </location>
</feature>
<reference evidence="11 12" key="1">
    <citation type="journal article" date="2009" name="Stand. Genomic Sci.">
        <title>Complete genome sequence of Catenulispora acidiphila type strain (ID 139908).</title>
        <authorList>
            <person name="Copeland A."/>
            <person name="Lapidus A."/>
            <person name="Glavina Del Rio T."/>
            <person name="Nolan M."/>
            <person name="Lucas S."/>
            <person name="Chen F."/>
            <person name="Tice H."/>
            <person name="Cheng J.F."/>
            <person name="Bruce D."/>
            <person name="Goodwin L."/>
            <person name="Pitluck S."/>
            <person name="Mikhailova N."/>
            <person name="Pati A."/>
            <person name="Ivanova N."/>
            <person name="Mavromatis K."/>
            <person name="Chen A."/>
            <person name="Palaniappan K."/>
            <person name="Chain P."/>
            <person name="Land M."/>
            <person name="Hauser L."/>
            <person name="Chang Y.J."/>
            <person name="Jeffries C.D."/>
            <person name="Chertkov O."/>
            <person name="Brettin T."/>
            <person name="Detter J.C."/>
            <person name="Han C."/>
            <person name="Ali Z."/>
            <person name="Tindall B.J."/>
            <person name="Goker M."/>
            <person name="Bristow J."/>
            <person name="Eisen J.A."/>
            <person name="Markowitz V."/>
            <person name="Hugenholtz P."/>
            <person name="Kyrpides N.C."/>
            <person name="Klenk H.P."/>
        </authorList>
    </citation>
    <scope>NUCLEOTIDE SEQUENCE [LARGE SCALE GENOMIC DNA]</scope>
    <source>
        <strain evidence="12">DSM 44928 / JCM 14897 / NBRC 102108 / NRRL B-24433 / ID139908</strain>
    </source>
</reference>
<evidence type="ECO:0000256" key="1">
    <source>
        <dbReference type="ARBA" id="ARBA00004429"/>
    </source>
</evidence>
<keyword evidence="12" id="KW-1185">Reference proteome</keyword>
<dbReference type="CDD" id="cd06261">
    <property type="entry name" value="TM_PBP2"/>
    <property type="match status" value="1"/>
</dbReference>
<feature type="transmembrane region" description="Helical" evidence="8">
    <location>
        <begin position="34"/>
        <end position="51"/>
    </location>
</feature>
<dbReference type="PANTHER" id="PTHR43357">
    <property type="entry name" value="INNER MEMBRANE ABC TRANSPORTER PERMEASE PROTEIN YDCV"/>
    <property type="match status" value="1"/>
</dbReference>
<dbReference type="RefSeq" id="WP_012787536.1">
    <property type="nucleotide sequence ID" value="NC_013131.1"/>
</dbReference>
<dbReference type="Gene3D" id="1.10.3720.10">
    <property type="entry name" value="MetI-like"/>
    <property type="match status" value="1"/>
</dbReference>
<dbReference type="GO" id="GO:0055085">
    <property type="term" value="P:transmembrane transport"/>
    <property type="evidence" value="ECO:0007669"/>
    <property type="project" value="InterPro"/>
</dbReference>
<evidence type="ECO:0000256" key="5">
    <source>
        <dbReference type="ARBA" id="ARBA00022692"/>
    </source>
</evidence>
<feature type="transmembrane region" description="Helical" evidence="8">
    <location>
        <begin position="147"/>
        <end position="168"/>
    </location>
</feature>
<comment type="similarity">
    <text evidence="8">Belongs to the binding-protein-dependent transport system permease family.</text>
</comment>
<protein>
    <submittedName>
        <fullName evidence="11">Binding-protein-dependent transport systems inner membrane component</fullName>
    </submittedName>
</protein>
<feature type="transmembrane region" description="Helical" evidence="8">
    <location>
        <begin position="121"/>
        <end position="141"/>
    </location>
</feature>
<keyword evidence="6 8" id="KW-1133">Transmembrane helix</keyword>
<name>C7Q7Q0_CATAD</name>
<dbReference type="PROSITE" id="PS50928">
    <property type="entry name" value="ABC_TM1"/>
    <property type="match status" value="1"/>
</dbReference>
<feature type="region of interest" description="Disordered" evidence="9">
    <location>
        <begin position="1"/>
        <end position="25"/>
    </location>
</feature>
<feature type="transmembrane region" description="Helical" evidence="8">
    <location>
        <begin position="253"/>
        <end position="273"/>
    </location>
</feature>
<feature type="transmembrane region" description="Helical" evidence="8">
    <location>
        <begin position="88"/>
        <end position="109"/>
    </location>
</feature>
<feature type="compositionally biased region" description="Basic and acidic residues" evidence="9">
    <location>
        <begin position="282"/>
        <end position="295"/>
    </location>
</feature>
<keyword evidence="5 8" id="KW-0812">Transmembrane</keyword>
<evidence type="ECO:0000313" key="11">
    <source>
        <dbReference type="EMBL" id="ACU72243.1"/>
    </source>
</evidence>
<evidence type="ECO:0000256" key="6">
    <source>
        <dbReference type="ARBA" id="ARBA00022989"/>
    </source>
</evidence>
<sequence length="301" mass="32521" precursor="true">MTALLSDPAGIQSPATARPARTARRRRPKVGRTLLLLLFAAYFFVPLYAAVDFTLGGSRRNMGHTLSVWTGLVHQDGFTTNLMTSLKIAAGTVALLLVLMVPTMAWLHLRLPHMRRFVEGVCLLPMAIPAVVIANGILGAFKSWPQAITGSSWILILEYVILALPFTYRSLDAGLSAIPLTTLVEAARSLGASWPTTLWRVVVPNIRTSIASAGILGAALALGEFTIANLLLLNTFPIWTDQAGQQDGEVATTASMLILFLSWLLLMLVSHLGRGRRARKSAKSDPKSDKPDKTDNLGSAQ</sequence>
<gene>
    <name evidence="11" type="ordered locus">Caci_3336</name>
</gene>
<dbReference type="InterPro" id="IPR035906">
    <property type="entry name" value="MetI-like_sf"/>
</dbReference>
<dbReference type="Proteomes" id="UP000000851">
    <property type="component" value="Chromosome"/>
</dbReference>
<dbReference type="HOGENOM" id="CLU_016047_3_2_11"/>
<keyword evidence="2 8" id="KW-0813">Transport</keyword>
<dbReference type="PANTHER" id="PTHR43357:SF4">
    <property type="entry name" value="INNER MEMBRANE ABC TRANSPORTER PERMEASE PROTEIN YDCV"/>
    <property type="match status" value="1"/>
</dbReference>
<dbReference type="KEGG" id="cai:Caci_3336"/>
<dbReference type="Pfam" id="PF00528">
    <property type="entry name" value="BPD_transp_1"/>
    <property type="match status" value="1"/>
</dbReference>
<evidence type="ECO:0000256" key="4">
    <source>
        <dbReference type="ARBA" id="ARBA00022519"/>
    </source>
</evidence>
<evidence type="ECO:0000256" key="3">
    <source>
        <dbReference type="ARBA" id="ARBA00022475"/>
    </source>
</evidence>
<proteinExistence type="inferred from homology"/>
<comment type="subcellular location">
    <subcellularLocation>
        <location evidence="1">Cell inner membrane</location>
        <topology evidence="1">Multi-pass membrane protein</topology>
    </subcellularLocation>
    <subcellularLocation>
        <location evidence="8">Cell membrane</location>
        <topology evidence="8">Multi-pass membrane protein</topology>
    </subcellularLocation>
</comment>
<evidence type="ECO:0000256" key="8">
    <source>
        <dbReference type="RuleBase" id="RU363032"/>
    </source>
</evidence>
<evidence type="ECO:0000313" key="12">
    <source>
        <dbReference type="Proteomes" id="UP000000851"/>
    </source>
</evidence>
<dbReference type="AlphaFoldDB" id="C7Q7Q0"/>
<evidence type="ECO:0000256" key="7">
    <source>
        <dbReference type="ARBA" id="ARBA00023136"/>
    </source>
</evidence>
<dbReference type="eggNOG" id="COG1177">
    <property type="taxonomic scope" value="Bacteria"/>
</dbReference>
<dbReference type="OrthoDB" id="5622164at2"/>
<evidence type="ECO:0000259" key="10">
    <source>
        <dbReference type="PROSITE" id="PS50928"/>
    </source>
</evidence>
<accession>C7Q7Q0</accession>
<dbReference type="SUPFAM" id="SSF161098">
    <property type="entry name" value="MetI-like"/>
    <property type="match status" value="1"/>
</dbReference>
<evidence type="ECO:0000256" key="2">
    <source>
        <dbReference type="ARBA" id="ARBA00022448"/>
    </source>
</evidence>
<organism evidence="11 12">
    <name type="scientific">Catenulispora acidiphila (strain DSM 44928 / JCM 14897 / NBRC 102108 / NRRL B-24433 / ID139908)</name>
    <dbReference type="NCBI Taxonomy" id="479433"/>
    <lineage>
        <taxon>Bacteria</taxon>
        <taxon>Bacillati</taxon>
        <taxon>Actinomycetota</taxon>
        <taxon>Actinomycetes</taxon>
        <taxon>Catenulisporales</taxon>
        <taxon>Catenulisporaceae</taxon>
        <taxon>Catenulispora</taxon>
    </lineage>
</organism>
<evidence type="ECO:0000256" key="9">
    <source>
        <dbReference type="SAM" id="MobiDB-lite"/>
    </source>
</evidence>
<dbReference type="STRING" id="479433.Caci_3336"/>
<dbReference type="EMBL" id="CP001700">
    <property type="protein sequence ID" value="ACU72243.1"/>
    <property type="molecule type" value="Genomic_DNA"/>
</dbReference>
<dbReference type="GO" id="GO:0005886">
    <property type="term" value="C:plasma membrane"/>
    <property type="evidence" value="ECO:0007669"/>
    <property type="project" value="UniProtKB-SubCell"/>
</dbReference>
<dbReference type="InParanoid" id="C7Q7Q0"/>
<keyword evidence="7 8" id="KW-0472">Membrane</keyword>